<dbReference type="EMBL" id="MN175499">
    <property type="protein sequence ID" value="QID05763.1"/>
    <property type="molecule type" value="Genomic_DNA"/>
</dbReference>
<accession>A0A6G6ABF2</accession>
<protein>
    <submittedName>
        <fullName evidence="2">Uncharacterized protein</fullName>
    </submittedName>
</protein>
<name>A0A6G6ABF2_9VIRU</name>
<evidence type="ECO:0000256" key="1">
    <source>
        <dbReference type="SAM" id="Phobius"/>
    </source>
</evidence>
<sequence length="64" mass="7789">MSNYFKKFNSERLVDLTIDGISFFVGIYAFRFFYIDPKFNDYESRIRKLNSRVNYLESKTKNLQ</sequence>
<keyword evidence="1" id="KW-0812">Transmembrane</keyword>
<reference evidence="2" key="1">
    <citation type="submission" date="2019-07" db="EMBL/GenBank/DDBJ databases">
        <title>The discovery of a new lineage B mimivirus raises questions about particles surface fibrils.</title>
        <authorList>
            <person name="Silva L.K.S."/>
            <person name="Rodrigues R.A.L."/>
            <person name="Andrade A.C.S.P."/>
            <person name="Hikida H."/>
            <person name="Andreani J."/>
            <person name="Levasseur A."/>
            <person name="La Scola B."/>
            <person name="Abrahao J.S."/>
        </authorList>
    </citation>
    <scope>NUCLEOTIDE SEQUENCE</scope>
    <source>
        <strain evidence="2">B60</strain>
    </source>
</reference>
<keyword evidence="1" id="KW-0472">Membrane</keyword>
<proteinExistence type="predicted"/>
<keyword evidence="1" id="KW-1133">Transmembrane helix</keyword>
<organism evidence="2">
    <name type="scientific">Borely moumouvirus</name>
    <dbReference type="NCBI Taxonomy" id="2712067"/>
    <lineage>
        <taxon>Viruses</taxon>
        <taxon>Varidnaviria</taxon>
        <taxon>Bamfordvirae</taxon>
        <taxon>Nucleocytoviricota</taxon>
        <taxon>Megaviricetes</taxon>
        <taxon>Imitervirales</taxon>
        <taxon>Mimiviridae</taxon>
        <taxon>Megamimivirinae</taxon>
        <taxon>Moumouvirus</taxon>
    </lineage>
</organism>
<feature type="transmembrane region" description="Helical" evidence="1">
    <location>
        <begin position="12"/>
        <end position="34"/>
    </location>
</feature>
<evidence type="ECO:0000313" key="2">
    <source>
        <dbReference type="EMBL" id="QID05763.1"/>
    </source>
</evidence>